<sequence length="330" mass="38061">MTNRIRLDDDKEFLRSLRFESFGYDESDSLDVESTVSLMENENIDSSDSDAEESDTYRDYIEDKATFLSMQFKTSDEAYTIYNEYAKSVGFSVRKDVYRIHPNGVAIKRRFVCSSQGQRHADKLQSMTPKRTPRQATRFNCKACIVVIFYSEAKFWTVKEFIGEHTHPLVRYPSSMFLRSHRNVSREALEFATCLNDVGVRKCQVMGHYAHIAGGFLNVGFTKKDLYNKMGKERRSHCIDGDTNTLLANLEDKFLVGVGSADEEPRMSNLLPMRGPDFGSVEEEGLKPTYRIKDEYLTFKSPMLRFYGVVYRSACRHILLRMCKKKTGEV</sequence>
<dbReference type="Pfam" id="PF03101">
    <property type="entry name" value="FAR1"/>
    <property type="match status" value="1"/>
</dbReference>
<dbReference type="EMBL" id="JADFTS010000006">
    <property type="protein sequence ID" value="KAF9602752.1"/>
    <property type="molecule type" value="Genomic_DNA"/>
</dbReference>
<evidence type="ECO:0000313" key="3">
    <source>
        <dbReference type="Proteomes" id="UP000631114"/>
    </source>
</evidence>
<evidence type="ECO:0000259" key="1">
    <source>
        <dbReference type="Pfam" id="PF03101"/>
    </source>
</evidence>
<evidence type="ECO:0000313" key="2">
    <source>
        <dbReference type="EMBL" id="KAF9602752.1"/>
    </source>
</evidence>
<gene>
    <name evidence="2" type="ORF">IFM89_030640</name>
</gene>
<dbReference type="InterPro" id="IPR004330">
    <property type="entry name" value="FAR1_DNA_bnd_dom"/>
</dbReference>
<accession>A0A835LS13</accession>
<keyword evidence="3" id="KW-1185">Reference proteome</keyword>
<dbReference type="AlphaFoldDB" id="A0A835LS13"/>
<feature type="domain" description="FAR1" evidence="1">
    <location>
        <begin position="81"/>
        <end position="170"/>
    </location>
</feature>
<proteinExistence type="predicted"/>
<protein>
    <recommendedName>
        <fullName evidence="1">FAR1 domain-containing protein</fullName>
    </recommendedName>
</protein>
<dbReference type="PANTHER" id="PTHR47718">
    <property type="entry name" value="OS01G0519700 PROTEIN"/>
    <property type="match status" value="1"/>
</dbReference>
<organism evidence="2 3">
    <name type="scientific">Coptis chinensis</name>
    <dbReference type="NCBI Taxonomy" id="261450"/>
    <lineage>
        <taxon>Eukaryota</taxon>
        <taxon>Viridiplantae</taxon>
        <taxon>Streptophyta</taxon>
        <taxon>Embryophyta</taxon>
        <taxon>Tracheophyta</taxon>
        <taxon>Spermatophyta</taxon>
        <taxon>Magnoliopsida</taxon>
        <taxon>Ranunculales</taxon>
        <taxon>Ranunculaceae</taxon>
        <taxon>Coptidoideae</taxon>
        <taxon>Coptis</taxon>
    </lineage>
</organism>
<name>A0A835LS13_9MAGN</name>
<reference evidence="2 3" key="1">
    <citation type="submission" date="2020-10" db="EMBL/GenBank/DDBJ databases">
        <title>The Coptis chinensis genome and diversification of protoberbering-type alkaloids.</title>
        <authorList>
            <person name="Wang B."/>
            <person name="Shu S."/>
            <person name="Song C."/>
            <person name="Liu Y."/>
        </authorList>
    </citation>
    <scope>NUCLEOTIDE SEQUENCE [LARGE SCALE GENOMIC DNA]</scope>
    <source>
        <strain evidence="2">HL-2020</strain>
        <tissue evidence="2">Leaf</tissue>
    </source>
</reference>
<dbReference type="Proteomes" id="UP000631114">
    <property type="component" value="Unassembled WGS sequence"/>
</dbReference>
<dbReference type="OrthoDB" id="1894539at2759"/>
<comment type="caution">
    <text evidence="2">The sequence shown here is derived from an EMBL/GenBank/DDBJ whole genome shotgun (WGS) entry which is preliminary data.</text>
</comment>